<accession>A0A0A8Y7C8</accession>
<proteinExistence type="predicted"/>
<dbReference type="EMBL" id="GBRH01276822">
    <property type="protein sequence ID" value="JAD21073.1"/>
    <property type="molecule type" value="Transcribed_RNA"/>
</dbReference>
<reference evidence="1" key="2">
    <citation type="journal article" date="2015" name="Data Brief">
        <title>Shoot transcriptome of the giant reed, Arundo donax.</title>
        <authorList>
            <person name="Barrero R.A."/>
            <person name="Guerrero F.D."/>
            <person name="Moolhuijzen P."/>
            <person name="Goolsby J.A."/>
            <person name="Tidwell J."/>
            <person name="Bellgard S.E."/>
            <person name="Bellgard M.I."/>
        </authorList>
    </citation>
    <scope>NUCLEOTIDE SEQUENCE</scope>
    <source>
        <tissue evidence="1">Shoot tissue taken approximately 20 cm above the soil surface</tissue>
    </source>
</reference>
<reference evidence="1" key="1">
    <citation type="submission" date="2014-09" db="EMBL/GenBank/DDBJ databases">
        <authorList>
            <person name="Magalhaes I.L.F."/>
            <person name="Oliveira U."/>
            <person name="Santos F.R."/>
            <person name="Vidigal T.H.D.A."/>
            <person name="Brescovit A.D."/>
            <person name="Santos A.J."/>
        </authorList>
    </citation>
    <scope>NUCLEOTIDE SEQUENCE</scope>
    <source>
        <tissue evidence="1">Shoot tissue taken approximately 20 cm above the soil surface</tissue>
    </source>
</reference>
<organism evidence="1">
    <name type="scientific">Arundo donax</name>
    <name type="common">Giant reed</name>
    <name type="synonym">Donax arundinaceus</name>
    <dbReference type="NCBI Taxonomy" id="35708"/>
    <lineage>
        <taxon>Eukaryota</taxon>
        <taxon>Viridiplantae</taxon>
        <taxon>Streptophyta</taxon>
        <taxon>Embryophyta</taxon>
        <taxon>Tracheophyta</taxon>
        <taxon>Spermatophyta</taxon>
        <taxon>Magnoliopsida</taxon>
        <taxon>Liliopsida</taxon>
        <taxon>Poales</taxon>
        <taxon>Poaceae</taxon>
        <taxon>PACMAD clade</taxon>
        <taxon>Arundinoideae</taxon>
        <taxon>Arundineae</taxon>
        <taxon>Arundo</taxon>
    </lineage>
</organism>
<name>A0A0A8Y7C8_ARUDO</name>
<evidence type="ECO:0000313" key="1">
    <source>
        <dbReference type="EMBL" id="JAD21073.1"/>
    </source>
</evidence>
<protein>
    <submittedName>
        <fullName evidence="1">Uncharacterized protein</fullName>
    </submittedName>
</protein>
<sequence>MLFTRIEKLFDFLHFRNLFRDWLIVSLGCSFCRGVVCFAARN</sequence>
<dbReference type="AlphaFoldDB" id="A0A0A8Y7C8"/>